<dbReference type="Proteomes" id="UP000003835">
    <property type="component" value="Unassembled WGS sequence"/>
</dbReference>
<dbReference type="HOGENOM" id="CLU_061545_1_1_3"/>
<keyword evidence="3" id="KW-1185">Reference proteome</keyword>
<dbReference type="InterPro" id="IPR010328">
    <property type="entry name" value="DUF928"/>
</dbReference>
<dbReference type="eggNOG" id="COG3087">
    <property type="taxonomic scope" value="Bacteria"/>
</dbReference>
<gene>
    <name evidence="2" type="ORF">MC7420_4666</name>
</gene>
<accession>B4VNL4</accession>
<evidence type="ECO:0000313" key="3">
    <source>
        <dbReference type="Proteomes" id="UP000003835"/>
    </source>
</evidence>
<reference evidence="2 3" key="1">
    <citation type="submission" date="2008-07" db="EMBL/GenBank/DDBJ databases">
        <authorList>
            <person name="Tandeau de Marsac N."/>
            <person name="Ferriera S."/>
            <person name="Johnson J."/>
            <person name="Kravitz S."/>
            <person name="Beeson K."/>
            <person name="Sutton G."/>
            <person name="Rogers Y.-H."/>
            <person name="Friedman R."/>
            <person name="Frazier M."/>
            <person name="Venter J.C."/>
        </authorList>
    </citation>
    <scope>NUCLEOTIDE SEQUENCE [LARGE SCALE GENOMIC DNA]</scope>
    <source>
        <strain evidence="2 3">PCC 7420</strain>
    </source>
</reference>
<dbReference type="Pfam" id="PF06051">
    <property type="entry name" value="DUF928"/>
    <property type="match status" value="1"/>
</dbReference>
<organism evidence="2 3">
    <name type="scientific">Coleofasciculus chthonoplastes PCC 7420</name>
    <dbReference type="NCBI Taxonomy" id="118168"/>
    <lineage>
        <taxon>Bacteria</taxon>
        <taxon>Bacillati</taxon>
        <taxon>Cyanobacteriota</taxon>
        <taxon>Cyanophyceae</taxon>
        <taxon>Coleofasciculales</taxon>
        <taxon>Coleofasciculaceae</taxon>
        <taxon>Coleofasciculus</taxon>
    </lineage>
</organism>
<name>B4VNL4_9CYAN</name>
<evidence type="ECO:0000256" key="1">
    <source>
        <dbReference type="SAM" id="MobiDB-lite"/>
    </source>
</evidence>
<dbReference type="AlphaFoldDB" id="B4VNL4"/>
<sequence>MTNLSPATAQVESSNTIFEPISIPSLLPNLPPDDDTPQTNHGTGTRGDCEYNEGDLLLTRMAGGKNFQLTVSEYPTFWVYVPYGSDKVSSGEFSIQHGEDDLYRTTFKLPATPGIVSVTIPKTEKPLEIGKTYRWYFEMSCPRSTQAPQAATRLAPASLTGFVRRVSQPPELEAELNQAKNPLERVAAYASHDIWYDMLTELAQLRLQYPDNATLESIWLELLGDERIGLKEIEQEPIAGSVIPSDVITNSQSE</sequence>
<evidence type="ECO:0000313" key="2">
    <source>
        <dbReference type="EMBL" id="EDX76410.1"/>
    </source>
</evidence>
<feature type="region of interest" description="Disordered" evidence="1">
    <location>
        <begin position="22"/>
        <end position="48"/>
    </location>
</feature>
<dbReference type="STRING" id="118168.MC7420_4666"/>
<protein>
    <submittedName>
        <fullName evidence="2">Conserved domain protein</fullName>
    </submittedName>
</protein>
<proteinExistence type="predicted"/>
<dbReference type="EMBL" id="DS989846">
    <property type="protein sequence ID" value="EDX76410.1"/>
    <property type="molecule type" value="Genomic_DNA"/>
</dbReference>